<dbReference type="AlphaFoldDB" id="A0A914I322"/>
<evidence type="ECO:0000313" key="3">
    <source>
        <dbReference type="WBParaSite" id="Gr19_v10_g6860.t1"/>
    </source>
</evidence>
<keyword evidence="1" id="KW-0732">Signal</keyword>
<dbReference type="Proteomes" id="UP000887572">
    <property type="component" value="Unplaced"/>
</dbReference>
<accession>A0A914I322</accession>
<feature type="chain" id="PRO_5036745505" evidence="1">
    <location>
        <begin position="22"/>
        <end position="220"/>
    </location>
</feature>
<organism evidence="2 3">
    <name type="scientific">Globodera rostochiensis</name>
    <name type="common">Golden nematode worm</name>
    <name type="synonym">Heterodera rostochiensis</name>
    <dbReference type="NCBI Taxonomy" id="31243"/>
    <lineage>
        <taxon>Eukaryota</taxon>
        <taxon>Metazoa</taxon>
        <taxon>Ecdysozoa</taxon>
        <taxon>Nematoda</taxon>
        <taxon>Chromadorea</taxon>
        <taxon>Rhabditida</taxon>
        <taxon>Tylenchina</taxon>
        <taxon>Tylenchomorpha</taxon>
        <taxon>Tylenchoidea</taxon>
        <taxon>Heteroderidae</taxon>
        <taxon>Heteroderinae</taxon>
        <taxon>Globodera</taxon>
    </lineage>
</organism>
<dbReference type="WBParaSite" id="Gr19_v10_g6860.t1">
    <property type="protein sequence ID" value="Gr19_v10_g6860.t1"/>
    <property type="gene ID" value="Gr19_v10_g6860"/>
</dbReference>
<name>A0A914I322_GLORO</name>
<keyword evidence="2" id="KW-1185">Reference proteome</keyword>
<reference evidence="3" key="1">
    <citation type="submission" date="2022-11" db="UniProtKB">
        <authorList>
            <consortium name="WormBaseParasite"/>
        </authorList>
    </citation>
    <scope>IDENTIFICATION</scope>
</reference>
<evidence type="ECO:0000313" key="2">
    <source>
        <dbReference type="Proteomes" id="UP000887572"/>
    </source>
</evidence>
<sequence>MKPISVFALTIFVLSTAVCDGMPKQNDSNQTPKAWHPYPNAFDQSASQRNNLLPNSRHQTTYIKINKNEFRSQIPGLTTLPEEEWAASQAACLEATKKKERKEKTWWFSKNNFQIKQSAGFKHCAKLIEHLCARLFKHCAKLIEYLCARLFKHCAKLIEYLCARLFKHCAKLIEHLCAGLFKHCAKLIEHLCAGLFKHCAKLIEHFKPNEFSAIAFLSHD</sequence>
<proteinExistence type="predicted"/>
<evidence type="ECO:0000256" key="1">
    <source>
        <dbReference type="SAM" id="SignalP"/>
    </source>
</evidence>
<feature type="signal peptide" evidence="1">
    <location>
        <begin position="1"/>
        <end position="21"/>
    </location>
</feature>
<protein>
    <submittedName>
        <fullName evidence="3">Saposin B-type domain-containing protein</fullName>
    </submittedName>
</protein>